<evidence type="ECO:0000256" key="1">
    <source>
        <dbReference type="ARBA" id="ARBA00007583"/>
    </source>
</evidence>
<organism evidence="8 9">
    <name type="scientific">Clavelina lepadiformis</name>
    <name type="common">Light-bulb sea squirt</name>
    <name type="synonym">Ascidia lepadiformis</name>
    <dbReference type="NCBI Taxonomy" id="159417"/>
    <lineage>
        <taxon>Eukaryota</taxon>
        <taxon>Metazoa</taxon>
        <taxon>Chordata</taxon>
        <taxon>Tunicata</taxon>
        <taxon>Ascidiacea</taxon>
        <taxon>Aplousobranchia</taxon>
        <taxon>Clavelinidae</taxon>
        <taxon>Clavelina</taxon>
    </lineage>
</organism>
<dbReference type="SMART" id="SM00004">
    <property type="entry name" value="NL"/>
    <property type="match status" value="2"/>
</dbReference>
<sequence length="1537" mass="177910">MVLYSLLHFGEELMSWSQYQYDMAFSIYHDNIASRSFQRRLCSEVPIDVVYTWVNGSDPLLIAELNKAKLQQDFNATRSTNLTDYACNLSDCMLLPLLVVSPHLTSTQKEEFMTDNEVLSCFDLTLMKDVLGHAENNVSVFRLKNLNAVRSAHLKGNTNNQTITRFHVTTDNSAAYSMRLLQALIFKSIPSSIKTKEELLQNVPNSLKDAIDWLHFGTDKRAALAWLKDMTVVEEFFDEKGNSSLRSGFKIDDESVTIHSAYFVGVIESQGHEDVISKSRFEDNEELRYSLRSVEKYAPWVRHIFIVTNGQIPYWLNMDSPYITLVTHEDIFVNKSHLPTFSSPAIEAHLHRIPGLADKFIYFNDDVMFGKEVWPDDFYTHSSGQKVYLTWPVPNCAEGCAPSWITDGYCDTVCNVSECNWDGGDCTGPNVKAGVGMSNNFGNNWQPSFGSYCKPGCSTAWLADKFCDQACNTYECGFDAGDCGLANYEKVYKLASKLKNGTTYHLPPGKLVGYVEISKTFEKVTAASFDSNEHIRMAAVSNKFHVITIVFNADGNQTEIAFNVTGIPSNNSKESLNKKGDSEVTIFMQFKVTAFPSQNDTNDADNNHKEDQQSEEEEDHDTDVKVETEREETFFKSKDNLPEAIFVDIPEDMKRPSTQRTQKLPNRELPFSLDNLNITILPKDVQEQFLALEEEYRKEYLTEQGYKFRLYEFLYPYFKLLSDHQNSTSIVLLENKLKDKKTKIHDVGKQGDQGIVETAQNETQQQHFLRNDIPHINESKLKEVAKQENVEKSNKTGGFVSRKVLSLKSALLEQPSNYGFLPWEHDKQIQHDIKRIEDRQKVENDYKTTFKKRKLLDTFGDSLRFVSGIFNKRFGFTQRKVPAHMPHFIDKNIMYELQNKFPEEYDLTSSHQFRHSKDMQFAFSYFYYIMNERKSMDLEEIFLEFDTDLSGVLSDREIRLFATKIFSLPLTLEELTSVEAELKRCAWELYGSSTNTSESGNATYQGYTQPTNGLADWAVTEKYYASDMPLVTKELMFNCTFIMEHLNKTYSDIKKYKFQEVDQNEIAFKMIRDNVSTVVGQLDDVRKNPKKFICLNDNMNHNLEQAATVKAVIRDFYESLFPIQSKFELPYEYRNRFTNINELLRRRRKTCFLFAIIFVLFQITGQVLKLQSSRQSTKAIKTNRSHKRKSSELYDLVYTWVNGSDPDFKTSLKTTLQQTIGYQTPRISEFQDYDQLKYSLRSVTLHCSWIRNIYIVTNGQVPVWLNTSNTMIHLVKHSEIFQERNHLPTFNSAAIEVHIHKINGLTANFLYFNDDFLLGAKVTPEDFMTSTHEYKVYLAGRLPSLTKQLVPKQAKIKVKFKGEEAERERETKKDPDPIEAYTESLHHVAHIFQVYFQVEVQRQIAHIPYMLNKNIVRKLQLDFGLFFERTSSHRFRHVSDTPLAFAYFNYLQYAQDHNNPYNIKIVSGESSSVHVSLSNDDKQNGKAFETIQRKPPKFICINDNLDYRSRDTQQVLTSLRYFYEEMYPDPSPFEVRQ</sequence>
<evidence type="ECO:0000259" key="7">
    <source>
        <dbReference type="PROSITE" id="PS50222"/>
    </source>
</evidence>
<dbReference type="InterPro" id="IPR031356">
    <property type="entry name" value="Stealth_CR4"/>
</dbReference>
<feature type="region of interest" description="Disordered" evidence="6">
    <location>
        <begin position="596"/>
        <end position="625"/>
    </location>
</feature>
<dbReference type="Gene3D" id="1.10.238.10">
    <property type="entry name" value="EF-hand"/>
    <property type="match status" value="1"/>
</dbReference>
<keyword evidence="4" id="KW-1015">Disulfide bond</keyword>
<gene>
    <name evidence="8" type="ORF">CVLEPA_LOCUS10744</name>
</gene>
<proteinExistence type="inferred from homology"/>
<keyword evidence="5" id="KW-0325">Glycoprotein</keyword>
<dbReference type="Proteomes" id="UP001642483">
    <property type="component" value="Unassembled WGS sequence"/>
</dbReference>
<comment type="caution">
    <text evidence="8">The sequence shown here is derived from an EMBL/GenBank/DDBJ whole genome shotgun (WGS) entry which is preliminary data.</text>
</comment>
<evidence type="ECO:0000256" key="3">
    <source>
        <dbReference type="ARBA" id="ARBA00022737"/>
    </source>
</evidence>
<evidence type="ECO:0000256" key="6">
    <source>
        <dbReference type="SAM" id="MobiDB-lite"/>
    </source>
</evidence>
<evidence type="ECO:0000256" key="5">
    <source>
        <dbReference type="ARBA" id="ARBA00023180"/>
    </source>
</evidence>
<dbReference type="Pfam" id="PF17101">
    <property type="entry name" value="Stealth_CR1"/>
    <property type="match status" value="2"/>
</dbReference>
<accession>A0ABP0FLF0</accession>
<feature type="domain" description="EF-hand" evidence="7">
    <location>
        <begin position="933"/>
        <end position="968"/>
    </location>
</feature>
<reference evidence="8 9" key="1">
    <citation type="submission" date="2024-02" db="EMBL/GenBank/DDBJ databases">
        <authorList>
            <person name="Daric V."/>
            <person name="Darras S."/>
        </authorList>
    </citation>
    <scope>NUCLEOTIDE SEQUENCE [LARGE SCALE GENOMIC DNA]</scope>
</reference>
<dbReference type="Gene3D" id="3.30.300.320">
    <property type="match status" value="1"/>
</dbReference>
<dbReference type="InterPro" id="IPR000800">
    <property type="entry name" value="Notch_dom"/>
</dbReference>
<dbReference type="Pfam" id="PF00066">
    <property type="entry name" value="Notch"/>
    <property type="match status" value="2"/>
</dbReference>
<evidence type="ECO:0000256" key="2">
    <source>
        <dbReference type="ARBA" id="ARBA00022679"/>
    </source>
</evidence>
<dbReference type="InterPro" id="IPR021520">
    <property type="entry name" value="Stealth_CR2"/>
</dbReference>
<dbReference type="EMBL" id="CAWYQH010000068">
    <property type="protein sequence ID" value="CAK8680499.1"/>
    <property type="molecule type" value="Genomic_DNA"/>
</dbReference>
<evidence type="ECO:0000313" key="9">
    <source>
        <dbReference type="Proteomes" id="UP001642483"/>
    </source>
</evidence>
<comment type="similarity">
    <text evidence="1">Belongs to the stealth family.</text>
</comment>
<keyword evidence="9" id="KW-1185">Reference proteome</keyword>
<dbReference type="PANTHER" id="PTHR24045:SF0">
    <property type="entry name" value="N-ACETYLGLUCOSAMINE-1-PHOSPHOTRANSFERASE SUBUNITS ALPHA_BETA"/>
    <property type="match status" value="1"/>
</dbReference>
<keyword evidence="3" id="KW-0677">Repeat</keyword>
<dbReference type="InterPro" id="IPR002048">
    <property type="entry name" value="EF_hand_dom"/>
</dbReference>
<dbReference type="Pfam" id="PF17102">
    <property type="entry name" value="Stealth_CR3"/>
    <property type="match status" value="2"/>
</dbReference>
<name>A0ABP0FLF0_CLALP</name>
<dbReference type="PROSITE" id="PS50222">
    <property type="entry name" value="EF_HAND_2"/>
    <property type="match status" value="1"/>
</dbReference>
<evidence type="ECO:0000256" key="4">
    <source>
        <dbReference type="ARBA" id="ARBA00023157"/>
    </source>
</evidence>
<keyword evidence="2" id="KW-0808">Transferase</keyword>
<dbReference type="InterPro" id="IPR047141">
    <property type="entry name" value="Stealth"/>
</dbReference>
<evidence type="ECO:0000313" key="8">
    <source>
        <dbReference type="EMBL" id="CAK8680499.1"/>
    </source>
</evidence>
<dbReference type="InterPro" id="IPR031357">
    <property type="entry name" value="Stealth_CR3"/>
</dbReference>
<dbReference type="Pfam" id="PF11380">
    <property type="entry name" value="Stealth_CR2"/>
    <property type="match status" value="2"/>
</dbReference>
<protein>
    <recommendedName>
        <fullName evidence="7">EF-hand domain-containing protein</fullName>
    </recommendedName>
</protein>
<dbReference type="InterPro" id="IPR031358">
    <property type="entry name" value="Stealth_CR1"/>
</dbReference>
<dbReference type="Pfam" id="PF17103">
    <property type="entry name" value="Stealth_CR4"/>
    <property type="match status" value="2"/>
</dbReference>
<dbReference type="PANTHER" id="PTHR24045">
    <property type="match status" value="1"/>
</dbReference>